<sequence>MFIINVTPYIQQETLPDNTVTWCLLGAQALPVLVLASWVMGLLINRTAHAWFSVEQKGKSKRDQKDSSPGISFASFQANEAHAFLYPMIGYVLISLIFLGAMVAFTKFWDDGLSVSFAPEAIVMVLGNLLAWILVLYLYTGIILSAPIIVLHRKGVIQAMRMSYNLAKDDQTRWELLALLIFFLMLGALLDLGLEMTVLRGIFGNYDNTKIAYCVHFNVLLILLLPLYSSVLTAQYYSVKLSERIRKQKRGGDDIGLMGFEVD</sequence>
<accession>A0AAD2G3C1</accession>
<feature type="transmembrane region" description="Helical" evidence="1">
    <location>
        <begin position="210"/>
        <end position="239"/>
    </location>
</feature>
<proteinExistence type="predicted"/>
<feature type="transmembrane region" description="Helical" evidence="1">
    <location>
        <begin position="129"/>
        <end position="151"/>
    </location>
</feature>
<feature type="transmembrane region" description="Helical" evidence="1">
    <location>
        <begin position="172"/>
        <end position="190"/>
    </location>
</feature>
<organism evidence="2 3">
    <name type="scientific">Cylindrotheca closterium</name>
    <dbReference type="NCBI Taxonomy" id="2856"/>
    <lineage>
        <taxon>Eukaryota</taxon>
        <taxon>Sar</taxon>
        <taxon>Stramenopiles</taxon>
        <taxon>Ochrophyta</taxon>
        <taxon>Bacillariophyta</taxon>
        <taxon>Bacillariophyceae</taxon>
        <taxon>Bacillariophycidae</taxon>
        <taxon>Bacillariales</taxon>
        <taxon>Bacillariaceae</taxon>
        <taxon>Cylindrotheca</taxon>
    </lineage>
</organism>
<feature type="transmembrane region" description="Helical" evidence="1">
    <location>
        <begin position="84"/>
        <end position="109"/>
    </location>
</feature>
<dbReference type="AlphaFoldDB" id="A0AAD2G3C1"/>
<evidence type="ECO:0000313" key="2">
    <source>
        <dbReference type="EMBL" id="CAJ1961299.1"/>
    </source>
</evidence>
<comment type="caution">
    <text evidence="2">The sequence shown here is derived from an EMBL/GenBank/DDBJ whole genome shotgun (WGS) entry which is preliminary data.</text>
</comment>
<name>A0AAD2G3C1_9STRA</name>
<dbReference type="Proteomes" id="UP001295423">
    <property type="component" value="Unassembled WGS sequence"/>
</dbReference>
<protein>
    <submittedName>
        <fullName evidence="2">Uncharacterized protein</fullName>
    </submittedName>
</protein>
<evidence type="ECO:0000256" key="1">
    <source>
        <dbReference type="SAM" id="Phobius"/>
    </source>
</evidence>
<dbReference type="EMBL" id="CAKOGP040002091">
    <property type="protein sequence ID" value="CAJ1961299.1"/>
    <property type="molecule type" value="Genomic_DNA"/>
</dbReference>
<feature type="transmembrane region" description="Helical" evidence="1">
    <location>
        <begin position="19"/>
        <end position="44"/>
    </location>
</feature>
<keyword evidence="1" id="KW-1133">Transmembrane helix</keyword>
<reference evidence="2" key="1">
    <citation type="submission" date="2023-08" db="EMBL/GenBank/DDBJ databases">
        <authorList>
            <person name="Audoor S."/>
            <person name="Bilcke G."/>
        </authorList>
    </citation>
    <scope>NUCLEOTIDE SEQUENCE</scope>
</reference>
<evidence type="ECO:0000313" key="3">
    <source>
        <dbReference type="Proteomes" id="UP001295423"/>
    </source>
</evidence>
<keyword evidence="1" id="KW-0472">Membrane</keyword>
<keyword evidence="3" id="KW-1185">Reference proteome</keyword>
<gene>
    <name evidence="2" type="ORF">CYCCA115_LOCUS19128</name>
</gene>
<keyword evidence="1" id="KW-0812">Transmembrane</keyword>